<evidence type="ECO:0000313" key="1">
    <source>
        <dbReference type="EMBL" id="MBT1688867.1"/>
    </source>
</evidence>
<name>A0AAP2GEW7_9BACT</name>
<comment type="caution">
    <text evidence="1">The sequence shown here is derived from an EMBL/GenBank/DDBJ whole genome shotgun (WGS) entry which is preliminary data.</text>
</comment>
<sequence length="151" mass="17829">MPKKTVLKQRDIERKVSKRLKKYKKLNYLGQFAMFMGTAQLLEIGLKNLLIARYGYKVEQIEKKTLGWTTAELEKNQLRTDFVKLLKSLVEKRNYVAHELLANEMIKETLLGGLKPKKHYSKDLRFLHKSILEVEQVMVLFNWTSRNDGWS</sequence>
<keyword evidence="2" id="KW-1185">Reference proteome</keyword>
<evidence type="ECO:0000313" key="2">
    <source>
        <dbReference type="Proteomes" id="UP001319180"/>
    </source>
</evidence>
<protein>
    <submittedName>
        <fullName evidence="1">Uncharacterized protein</fullName>
    </submittedName>
</protein>
<proteinExistence type="predicted"/>
<dbReference type="AlphaFoldDB" id="A0AAP2GEW7"/>
<accession>A0AAP2GEW7</accession>
<dbReference type="RefSeq" id="WP_254092094.1">
    <property type="nucleotide sequence ID" value="NZ_JAHESC010000032.1"/>
</dbReference>
<organism evidence="1 2">
    <name type="scientific">Dawidia soli</name>
    <dbReference type="NCBI Taxonomy" id="2782352"/>
    <lineage>
        <taxon>Bacteria</taxon>
        <taxon>Pseudomonadati</taxon>
        <taxon>Bacteroidota</taxon>
        <taxon>Cytophagia</taxon>
        <taxon>Cytophagales</taxon>
        <taxon>Chryseotaleaceae</taxon>
        <taxon>Dawidia</taxon>
    </lineage>
</organism>
<reference evidence="1 2" key="1">
    <citation type="submission" date="2021-05" db="EMBL/GenBank/DDBJ databases">
        <title>A Polyphasic approach of four new species of the genus Ohtaekwangia: Ohtaekwangia histidinii sp. nov., Ohtaekwangia cretensis sp. nov., Ohtaekwangia indiensis sp. nov., Ohtaekwangia reichenbachii sp. nov. from diverse environment.</title>
        <authorList>
            <person name="Octaviana S."/>
        </authorList>
    </citation>
    <scope>NUCLEOTIDE SEQUENCE [LARGE SCALE GENOMIC DNA]</scope>
    <source>
        <strain evidence="1 2">PWU37</strain>
    </source>
</reference>
<dbReference type="Proteomes" id="UP001319180">
    <property type="component" value="Unassembled WGS sequence"/>
</dbReference>
<gene>
    <name evidence="1" type="ORF">KK078_20025</name>
</gene>
<dbReference type="EMBL" id="JAHESC010000032">
    <property type="protein sequence ID" value="MBT1688867.1"/>
    <property type="molecule type" value="Genomic_DNA"/>
</dbReference>